<accession>A0A5J4Z242</accession>
<comment type="caution">
    <text evidence="1">The sequence shown here is derived from an EMBL/GenBank/DDBJ whole genome shotgun (WGS) entry which is preliminary data.</text>
</comment>
<evidence type="ECO:0000313" key="2">
    <source>
        <dbReference type="Proteomes" id="UP000324585"/>
    </source>
</evidence>
<protein>
    <submittedName>
        <fullName evidence="1">Uncharacterized protein</fullName>
    </submittedName>
</protein>
<dbReference type="Proteomes" id="UP000324585">
    <property type="component" value="Unassembled WGS sequence"/>
</dbReference>
<dbReference type="AlphaFoldDB" id="A0A5J4Z242"/>
<organism evidence="1 2">
    <name type="scientific">Porphyridium purpureum</name>
    <name type="common">Red alga</name>
    <name type="synonym">Porphyridium cruentum</name>
    <dbReference type="NCBI Taxonomy" id="35688"/>
    <lineage>
        <taxon>Eukaryota</taxon>
        <taxon>Rhodophyta</taxon>
        <taxon>Bangiophyceae</taxon>
        <taxon>Porphyridiales</taxon>
        <taxon>Porphyridiaceae</taxon>
        <taxon>Porphyridium</taxon>
    </lineage>
</organism>
<dbReference type="EMBL" id="VRMN01000002">
    <property type="protein sequence ID" value="KAA8497388.1"/>
    <property type="molecule type" value="Genomic_DNA"/>
</dbReference>
<sequence length="166" mass="18336">MQIMFRSVFACRGGCLHTFARMVTLCMVSRARADIALRRHIGKAQSGATTGANEVWRAQDYRCEGVARRNASLTLRRGDCSVCRVLVCRATPASLLLAPTSRDLASKWFTPRYSDECAVPYPVHMLPEVQTVTSGNAFLRPGDVAVRICNSHPCVKMWARSSRACA</sequence>
<keyword evidence="2" id="KW-1185">Reference proteome</keyword>
<name>A0A5J4Z242_PORPP</name>
<reference evidence="2" key="1">
    <citation type="journal article" date="2019" name="Nat. Commun.">
        <title>Expansion of phycobilisome linker gene families in mesophilic red algae.</title>
        <authorList>
            <person name="Lee J."/>
            <person name="Kim D."/>
            <person name="Bhattacharya D."/>
            <person name="Yoon H.S."/>
        </authorList>
    </citation>
    <scope>NUCLEOTIDE SEQUENCE [LARGE SCALE GENOMIC DNA]</scope>
    <source>
        <strain evidence="2">CCMP 1328</strain>
    </source>
</reference>
<gene>
    <name evidence="1" type="ORF">FVE85_1117</name>
</gene>
<proteinExistence type="predicted"/>
<evidence type="ECO:0000313" key="1">
    <source>
        <dbReference type="EMBL" id="KAA8497388.1"/>
    </source>
</evidence>